<evidence type="ECO:0000256" key="1">
    <source>
        <dbReference type="ARBA" id="ARBA00022676"/>
    </source>
</evidence>
<feature type="domain" description="Glycosyltransferase 2-like" evidence="3">
    <location>
        <begin position="7"/>
        <end position="132"/>
    </location>
</feature>
<dbReference type="PANTHER" id="PTHR22916:SF51">
    <property type="entry name" value="GLYCOSYLTRANSFERASE EPSH-RELATED"/>
    <property type="match status" value="1"/>
</dbReference>
<protein>
    <recommendedName>
        <fullName evidence="7">Glycosyl transferase</fullName>
    </recommendedName>
</protein>
<sequence length="523" mass="58297">MGTPDVSVVVAVYNTMPYLTKCLNSLVRQSIGRDRMEVVAVDDGSTDGSGRELDRFARLYPDTVKVVHQENSGGPAVPSNRGLELATGRYVFFIGADDYLGEEALERLVTAADEYGSDVVLGKTVGVNSRNIHQAVFARNETDLDLFDSALPWALSNTKLFRRELVERHGLRYPEDMPVGSDQPFTLEACYRAKRISVLADYRFYHAVRRLNAHNITYRSRHEERLRCAEQLVEFVAGLITPGKQRDAVLLRHFTWEIARLLEDDFLRLDRAVQERVVAGIRALADQYLTDDIRERLEIEARLRISTAQRGTVDDLLAVIRQDAEQGVPPTIVDGDRWYAGYPGFRDDRLEMPDRWFDVSDSAADWLARMDAVDLEWETAADGSRGLTITAHTPRRNLASLTSGPIGLAAGDVVGATLETSRDADGTTVKARFRVEQLLAGVGVGGTLFTVRSQLTAFGTTGSSPLRMPTRPTAPRMIFRRGVRFFVITPTTSHRGQLVIAIAPVTPRRVMAQLRRRLPKGGK</sequence>
<evidence type="ECO:0000259" key="3">
    <source>
        <dbReference type="Pfam" id="PF00535"/>
    </source>
</evidence>
<dbReference type="SUPFAM" id="SSF53448">
    <property type="entry name" value="Nucleotide-diphospho-sugar transferases"/>
    <property type="match status" value="1"/>
</dbReference>
<dbReference type="EMBL" id="BONW01000039">
    <property type="protein sequence ID" value="GIG91652.1"/>
    <property type="molecule type" value="Genomic_DNA"/>
</dbReference>
<feature type="domain" description="TarS/TarP linker" evidence="4">
    <location>
        <begin position="230"/>
        <end position="319"/>
    </location>
</feature>
<dbReference type="PANTHER" id="PTHR22916">
    <property type="entry name" value="GLYCOSYLTRANSFERASE"/>
    <property type="match status" value="1"/>
</dbReference>
<dbReference type="Proteomes" id="UP000646749">
    <property type="component" value="Unassembled WGS sequence"/>
</dbReference>
<evidence type="ECO:0000313" key="5">
    <source>
        <dbReference type="EMBL" id="GIG91652.1"/>
    </source>
</evidence>
<gene>
    <name evidence="5" type="ORF">Pen02_65880</name>
</gene>
<accession>A0ABQ4EBL5</accession>
<dbReference type="Pfam" id="PF00535">
    <property type="entry name" value="Glycos_transf_2"/>
    <property type="match status" value="1"/>
</dbReference>
<name>A0ABQ4EBL5_9ACTN</name>
<dbReference type="CDD" id="cd00761">
    <property type="entry name" value="Glyco_tranf_GTA_type"/>
    <property type="match status" value="1"/>
</dbReference>
<dbReference type="InterPro" id="IPR054028">
    <property type="entry name" value="TarS/TarP_linker"/>
</dbReference>
<evidence type="ECO:0000256" key="2">
    <source>
        <dbReference type="ARBA" id="ARBA00022679"/>
    </source>
</evidence>
<keyword evidence="1" id="KW-0328">Glycosyltransferase</keyword>
<comment type="caution">
    <text evidence="5">The sequence shown here is derived from an EMBL/GenBank/DDBJ whole genome shotgun (WGS) entry which is preliminary data.</text>
</comment>
<proteinExistence type="predicted"/>
<organism evidence="5 6">
    <name type="scientific">Plantactinospora endophytica</name>
    <dbReference type="NCBI Taxonomy" id="673535"/>
    <lineage>
        <taxon>Bacteria</taxon>
        <taxon>Bacillati</taxon>
        <taxon>Actinomycetota</taxon>
        <taxon>Actinomycetes</taxon>
        <taxon>Micromonosporales</taxon>
        <taxon>Micromonosporaceae</taxon>
        <taxon>Plantactinospora</taxon>
    </lineage>
</organism>
<dbReference type="InterPro" id="IPR029044">
    <property type="entry name" value="Nucleotide-diphossugar_trans"/>
</dbReference>
<keyword evidence="6" id="KW-1185">Reference proteome</keyword>
<keyword evidence="2" id="KW-0808">Transferase</keyword>
<dbReference type="InterPro" id="IPR001173">
    <property type="entry name" value="Glyco_trans_2-like"/>
</dbReference>
<dbReference type="Pfam" id="PF22181">
    <property type="entry name" value="TarS_linker"/>
    <property type="match status" value="1"/>
</dbReference>
<evidence type="ECO:0008006" key="7">
    <source>
        <dbReference type="Google" id="ProtNLM"/>
    </source>
</evidence>
<reference evidence="5 6" key="1">
    <citation type="submission" date="2021-01" db="EMBL/GenBank/DDBJ databases">
        <title>Whole genome shotgun sequence of Plantactinospora endophytica NBRC 110450.</title>
        <authorList>
            <person name="Komaki H."/>
            <person name="Tamura T."/>
        </authorList>
    </citation>
    <scope>NUCLEOTIDE SEQUENCE [LARGE SCALE GENOMIC DNA]</scope>
    <source>
        <strain evidence="5 6">NBRC 110450</strain>
    </source>
</reference>
<evidence type="ECO:0000259" key="4">
    <source>
        <dbReference type="Pfam" id="PF22181"/>
    </source>
</evidence>
<evidence type="ECO:0000313" key="6">
    <source>
        <dbReference type="Proteomes" id="UP000646749"/>
    </source>
</evidence>
<dbReference type="RefSeq" id="WP_203870007.1">
    <property type="nucleotide sequence ID" value="NZ_BONW01000039.1"/>
</dbReference>
<dbReference type="Gene3D" id="3.90.550.10">
    <property type="entry name" value="Spore Coat Polysaccharide Biosynthesis Protein SpsA, Chain A"/>
    <property type="match status" value="1"/>
</dbReference>